<dbReference type="Pfam" id="PF09482">
    <property type="entry name" value="OrgA_MxiK"/>
    <property type="match status" value="1"/>
</dbReference>
<organism evidence="1 2">
    <name type="scientific">Erwinia mallotivora</name>
    <dbReference type="NCBI Taxonomy" id="69222"/>
    <lineage>
        <taxon>Bacteria</taxon>
        <taxon>Pseudomonadati</taxon>
        <taxon>Pseudomonadota</taxon>
        <taxon>Gammaproteobacteria</taxon>
        <taxon>Enterobacterales</taxon>
        <taxon>Erwiniaceae</taxon>
        <taxon>Erwinia</taxon>
    </lineage>
</organism>
<dbReference type="PATRIC" id="fig|69222.5.peg.968"/>
<reference evidence="1 2" key="1">
    <citation type="submission" date="2014-02" db="EMBL/GenBank/DDBJ databases">
        <title>Draft genome of Erwinia mallotivora strain BT-MARDI, a papaya dieback pathogen.</title>
        <authorList>
            <person name="Redzuan R."/>
            <person name="Abu Bakar N."/>
            <person name="Badrun R."/>
            <person name="Mohd Raih M.F."/>
            <person name="Rozano L."/>
            <person name="Mat Amin N."/>
        </authorList>
    </citation>
    <scope>NUCLEOTIDE SEQUENCE [LARGE SCALE GENOMIC DNA]</scope>
    <source>
        <strain evidence="1 2">BT-MARDI</strain>
    </source>
</reference>
<gene>
    <name evidence="1" type="ORF">BG55_04680</name>
</gene>
<protein>
    <submittedName>
        <fullName evidence="1">Type III secretion protein</fullName>
    </submittedName>
</protein>
<dbReference type="Proteomes" id="UP000019918">
    <property type="component" value="Unassembled WGS sequence"/>
</dbReference>
<evidence type="ECO:0000313" key="2">
    <source>
        <dbReference type="Proteomes" id="UP000019918"/>
    </source>
</evidence>
<dbReference type="STRING" id="69222.BG55_04680"/>
<name>A0A014Q033_9GAMM</name>
<evidence type="ECO:0000313" key="1">
    <source>
        <dbReference type="EMBL" id="EXU76572.1"/>
    </source>
</evidence>
<comment type="caution">
    <text evidence="1">The sequence shown here is derived from an EMBL/GenBank/DDBJ whole genome shotgun (WGS) entry which is preliminary data.</text>
</comment>
<dbReference type="InterPro" id="IPR013388">
    <property type="entry name" value="T3SS_OrgA/MxiK"/>
</dbReference>
<sequence length="181" mass="20490">MNQPEYLLRIMYCPSDYTDPYHLAAAQMTADIWNDTLLNYWLITHYQLEDLPEGWTACDVITSLILNNWYSLPKIVHLLGGYLLRERLMKQSAMMLSDERLLAFISLPLAHQVVVGSADPDITTMACGAAFLMSISTRLPEALRQRMILCLPPFKTPPVCIATPGPDQINLLKMSVNYAKN</sequence>
<dbReference type="EMBL" id="JFHN01000026">
    <property type="protein sequence ID" value="EXU76572.1"/>
    <property type="molecule type" value="Genomic_DNA"/>
</dbReference>
<proteinExistence type="predicted"/>
<dbReference type="RefSeq" id="WP_052018687.1">
    <property type="nucleotide sequence ID" value="NZ_JFHN01000026.1"/>
</dbReference>
<keyword evidence="2" id="KW-1185">Reference proteome</keyword>
<dbReference type="OrthoDB" id="6518890at2"/>
<dbReference type="AlphaFoldDB" id="A0A014Q033"/>
<accession>A0A014Q033</accession>